<dbReference type="PRINTS" id="PR00035">
    <property type="entry name" value="HTHGNTR"/>
</dbReference>
<evidence type="ECO:0000256" key="2">
    <source>
        <dbReference type="ARBA" id="ARBA00023125"/>
    </source>
</evidence>
<evidence type="ECO:0000259" key="4">
    <source>
        <dbReference type="PROSITE" id="PS50949"/>
    </source>
</evidence>
<accession>A0ABW0LI10</accession>
<keyword evidence="6" id="KW-1185">Reference proteome</keyword>
<organism evidence="5 6">
    <name type="scientific">Lederbergia graminis</name>
    <dbReference type="NCBI Taxonomy" id="735518"/>
    <lineage>
        <taxon>Bacteria</taxon>
        <taxon>Bacillati</taxon>
        <taxon>Bacillota</taxon>
        <taxon>Bacilli</taxon>
        <taxon>Bacillales</taxon>
        <taxon>Bacillaceae</taxon>
        <taxon>Lederbergia</taxon>
    </lineage>
</organism>
<name>A0ABW0LI10_9BACI</name>
<feature type="domain" description="HTH gntR-type" evidence="4">
    <location>
        <begin position="17"/>
        <end position="85"/>
    </location>
</feature>
<gene>
    <name evidence="5" type="ORF">ACFPM4_07665</name>
</gene>
<dbReference type="EMBL" id="JBHSMC010000010">
    <property type="protein sequence ID" value="MFC5464627.1"/>
    <property type="molecule type" value="Genomic_DNA"/>
</dbReference>
<keyword evidence="2" id="KW-0238">DNA-binding</keyword>
<dbReference type="Gene3D" id="1.10.10.10">
    <property type="entry name" value="Winged helix-like DNA-binding domain superfamily/Winged helix DNA-binding domain"/>
    <property type="match status" value="1"/>
</dbReference>
<dbReference type="PROSITE" id="PS50949">
    <property type="entry name" value="HTH_GNTR"/>
    <property type="match status" value="1"/>
</dbReference>
<reference evidence="6" key="1">
    <citation type="journal article" date="2019" name="Int. J. Syst. Evol. Microbiol.">
        <title>The Global Catalogue of Microorganisms (GCM) 10K type strain sequencing project: providing services to taxonomists for standard genome sequencing and annotation.</title>
        <authorList>
            <consortium name="The Broad Institute Genomics Platform"/>
            <consortium name="The Broad Institute Genome Sequencing Center for Infectious Disease"/>
            <person name="Wu L."/>
            <person name="Ma J."/>
        </authorList>
    </citation>
    <scope>NUCLEOTIDE SEQUENCE [LARGE SCALE GENOMIC DNA]</scope>
    <source>
        <strain evidence="6">CGMCC 1.12237</strain>
    </source>
</reference>
<keyword evidence="3" id="KW-0804">Transcription</keyword>
<dbReference type="SMART" id="SM00866">
    <property type="entry name" value="UTRA"/>
    <property type="match status" value="1"/>
</dbReference>
<keyword evidence="1" id="KW-0805">Transcription regulation</keyword>
<evidence type="ECO:0000256" key="3">
    <source>
        <dbReference type="ARBA" id="ARBA00023163"/>
    </source>
</evidence>
<dbReference type="InterPro" id="IPR011663">
    <property type="entry name" value="UTRA"/>
</dbReference>
<evidence type="ECO:0000313" key="6">
    <source>
        <dbReference type="Proteomes" id="UP001596147"/>
    </source>
</evidence>
<dbReference type="Pfam" id="PF07702">
    <property type="entry name" value="UTRA"/>
    <property type="match status" value="1"/>
</dbReference>
<dbReference type="InterPro" id="IPR036390">
    <property type="entry name" value="WH_DNA-bd_sf"/>
</dbReference>
<protein>
    <submittedName>
        <fullName evidence="5">GntR family transcriptional regulator</fullName>
    </submittedName>
</protein>
<dbReference type="PANTHER" id="PTHR44846:SF1">
    <property type="entry name" value="MANNOSYL-D-GLYCERATE TRANSPORT_METABOLISM SYSTEM REPRESSOR MNGR-RELATED"/>
    <property type="match status" value="1"/>
</dbReference>
<dbReference type="SUPFAM" id="SSF46785">
    <property type="entry name" value="Winged helix' DNA-binding domain"/>
    <property type="match status" value="1"/>
</dbReference>
<sequence length="249" mass="28467">MINKERIEPIPDPRLPTPLYYQLQTILNAKIDNGDWQPGDLIPTENELIKMYNVSRTTVREAINALVNEGKLEKRQGRGTTVCKPKIVETLGHLTGFSEEMINKGYEPGAKLLLEERIVAPDKVAEKLNLAKGAEVYHIKRVRHANNEPIAIEQTYWPLEIAQYFAGEDLSTAAFYSLIESNGVQLKDAEEFISASAASKEHAQHLDIKENTPLLKLERITYSLRGVPVEYCFNEFRSDRYNYRVHLQR</sequence>
<evidence type="ECO:0000313" key="5">
    <source>
        <dbReference type="EMBL" id="MFC5464627.1"/>
    </source>
</evidence>
<dbReference type="PANTHER" id="PTHR44846">
    <property type="entry name" value="MANNOSYL-D-GLYCERATE TRANSPORT/METABOLISM SYSTEM REPRESSOR MNGR-RELATED"/>
    <property type="match status" value="1"/>
</dbReference>
<dbReference type="SMART" id="SM00345">
    <property type="entry name" value="HTH_GNTR"/>
    <property type="match status" value="1"/>
</dbReference>
<evidence type="ECO:0000256" key="1">
    <source>
        <dbReference type="ARBA" id="ARBA00023015"/>
    </source>
</evidence>
<dbReference type="SUPFAM" id="SSF64288">
    <property type="entry name" value="Chorismate lyase-like"/>
    <property type="match status" value="1"/>
</dbReference>
<dbReference type="InterPro" id="IPR000524">
    <property type="entry name" value="Tscrpt_reg_HTH_GntR"/>
</dbReference>
<dbReference type="RefSeq" id="WP_382349738.1">
    <property type="nucleotide sequence ID" value="NZ_JBHSMC010000010.1"/>
</dbReference>
<dbReference type="InterPro" id="IPR050679">
    <property type="entry name" value="Bact_HTH_transcr_reg"/>
</dbReference>
<dbReference type="Gene3D" id="3.40.1410.10">
    <property type="entry name" value="Chorismate lyase-like"/>
    <property type="match status" value="1"/>
</dbReference>
<dbReference type="CDD" id="cd07377">
    <property type="entry name" value="WHTH_GntR"/>
    <property type="match status" value="1"/>
</dbReference>
<dbReference type="InterPro" id="IPR028978">
    <property type="entry name" value="Chorismate_lyase_/UTRA_dom_sf"/>
</dbReference>
<dbReference type="InterPro" id="IPR036388">
    <property type="entry name" value="WH-like_DNA-bd_sf"/>
</dbReference>
<dbReference type="Pfam" id="PF00392">
    <property type="entry name" value="GntR"/>
    <property type="match status" value="1"/>
</dbReference>
<proteinExistence type="predicted"/>
<dbReference type="Proteomes" id="UP001596147">
    <property type="component" value="Unassembled WGS sequence"/>
</dbReference>
<comment type="caution">
    <text evidence="5">The sequence shown here is derived from an EMBL/GenBank/DDBJ whole genome shotgun (WGS) entry which is preliminary data.</text>
</comment>